<dbReference type="NCBIfam" id="TIGR02607">
    <property type="entry name" value="antidote_HigA"/>
    <property type="match status" value="1"/>
</dbReference>
<dbReference type="PANTHER" id="PTHR36924:SF1">
    <property type="entry name" value="ANTITOXIN HIGA-1"/>
    <property type="match status" value="1"/>
</dbReference>
<dbReference type="PANTHER" id="PTHR36924">
    <property type="entry name" value="ANTITOXIN HIGA-1"/>
    <property type="match status" value="1"/>
</dbReference>
<evidence type="ECO:0000313" key="3">
    <source>
        <dbReference type="Proteomes" id="UP001059971"/>
    </source>
</evidence>
<evidence type="ECO:0000313" key="2">
    <source>
        <dbReference type="EMBL" id="BBF68562.1"/>
    </source>
</evidence>
<dbReference type="InterPro" id="IPR010982">
    <property type="entry name" value="Lambda_DNA-bd_dom_sf"/>
</dbReference>
<keyword evidence="1" id="KW-0238">DNA-binding</keyword>
<accession>A0ABM7FTY6</accession>
<dbReference type="EMBL" id="AP018817">
    <property type="protein sequence ID" value="BBF68562.1"/>
    <property type="molecule type" value="Genomic_DNA"/>
</dbReference>
<gene>
    <name evidence="2" type="primary">vapI</name>
    <name evidence="2" type="ORF">SBA_ch1_07620</name>
</gene>
<organism evidence="2 3">
    <name type="scientific">Sphingomonas bisphenolicum</name>
    <dbReference type="NCBI Taxonomy" id="296544"/>
    <lineage>
        <taxon>Bacteria</taxon>
        <taxon>Pseudomonadati</taxon>
        <taxon>Pseudomonadota</taxon>
        <taxon>Alphaproteobacteria</taxon>
        <taxon>Sphingomonadales</taxon>
        <taxon>Sphingomonadaceae</taxon>
        <taxon>Sphingomonas</taxon>
    </lineage>
</organism>
<evidence type="ECO:0000256" key="1">
    <source>
        <dbReference type="ARBA" id="ARBA00023125"/>
    </source>
</evidence>
<protein>
    <submittedName>
        <fullName evidence="2">Transcriptional regulator</fullName>
    </submittedName>
</protein>
<reference evidence="2" key="1">
    <citation type="submission" date="2018-07" db="EMBL/GenBank/DDBJ databases">
        <title>Complete genome sequence of Sphingomonas bisphenolicum strain AO1, a bisphenol A degradative bacterium isolated from Japanese farm field.</title>
        <authorList>
            <person name="Murakami M."/>
            <person name="Koh M."/>
            <person name="Koba S."/>
            <person name="Matsumura Y."/>
        </authorList>
    </citation>
    <scope>NUCLEOTIDE SEQUENCE</scope>
    <source>
        <strain evidence="2">AO1</strain>
    </source>
</reference>
<dbReference type="Proteomes" id="UP001059971">
    <property type="component" value="Chromosome 1"/>
</dbReference>
<dbReference type="InterPro" id="IPR013430">
    <property type="entry name" value="Toxin_antidote_HigA"/>
</dbReference>
<dbReference type="Gene3D" id="1.10.260.40">
    <property type="entry name" value="lambda repressor-like DNA-binding domains"/>
    <property type="match status" value="1"/>
</dbReference>
<keyword evidence="3" id="KW-1185">Reference proteome</keyword>
<sequence length="106" mass="11882">MSGSRTITEDDDRLDNIHPGSILREDFMIGSDVPIDEVIKGAGITHDRLEAILAEIAPIDANIDLRLARYFGVSEGFFLGLQIDYDLEEERRAHGDDLDRITRRAA</sequence>
<dbReference type="SUPFAM" id="SSF47413">
    <property type="entry name" value="lambda repressor-like DNA-binding domains"/>
    <property type="match status" value="1"/>
</dbReference>
<proteinExistence type="predicted"/>
<name>A0ABM7FTY6_9SPHN</name>